<dbReference type="GO" id="GO:0043161">
    <property type="term" value="P:proteasome-mediated ubiquitin-dependent protein catabolic process"/>
    <property type="evidence" value="ECO:0007669"/>
    <property type="project" value="TreeGrafter"/>
</dbReference>
<organism evidence="3 5">
    <name type="scientific">Rotaria magnacalcarata</name>
    <dbReference type="NCBI Taxonomy" id="392030"/>
    <lineage>
        <taxon>Eukaryota</taxon>
        <taxon>Metazoa</taxon>
        <taxon>Spiralia</taxon>
        <taxon>Gnathifera</taxon>
        <taxon>Rotifera</taxon>
        <taxon>Eurotatoria</taxon>
        <taxon>Bdelloidea</taxon>
        <taxon>Philodinida</taxon>
        <taxon>Philodinidae</taxon>
        <taxon>Rotaria</taxon>
    </lineage>
</organism>
<dbReference type="InterPro" id="IPR011042">
    <property type="entry name" value="6-blade_b-propeller_TolB-like"/>
</dbReference>
<dbReference type="PANTHER" id="PTHR24104">
    <property type="entry name" value="E3 UBIQUITIN-PROTEIN LIGASE NHLRC1-RELATED"/>
    <property type="match status" value="1"/>
</dbReference>
<dbReference type="Proteomes" id="UP000663834">
    <property type="component" value="Unassembled WGS sequence"/>
</dbReference>
<dbReference type="PANTHER" id="PTHR24104:SF25">
    <property type="entry name" value="PROTEIN LIN-41"/>
    <property type="match status" value="1"/>
</dbReference>
<feature type="repeat" description="NHL" evidence="2">
    <location>
        <begin position="605"/>
        <end position="648"/>
    </location>
</feature>
<reference evidence="3" key="1">
    <citation type="submission" date="2021-02" db="EMBL/GenBank/DDBJ databases">
        <authorList>
            <person name="Nowell W R."/>
        </authorList>
    </citation>
    <scope>NUCLEOTIDE SEQUENCE</scope>
</reference>
<dbReference type="InterPro" id="IPR050952">
    <property type="entry name" value="TRIM-NHL_E3_ligases"/>
</dbReference>
<evidence type="ECO:0000313" key="5">
    <source>
        <dbReference type="Proteomes" id="UP000663834"/>
    </source>
</evidence>
<evidence type="ECO:0000256" key="2">
    <source>
        <dbReference type="PROSITE-ProRule" id="PRU00504"/>
    </source>
</evidence>
<dbReference type="GO" id="GO:0008270">
    <property type="term" value="F:zinc ion binding"/>
    <property type="evidence" value="ECO:0007669"/>
    <property type="project" value="UniProtKB-KW"/>
</dbReference>
<dbReference type="Gene3D" id="2.120.10.30">
    <property type="entry name" value="TolB, C-terminal domain"/>
    <property type="match status" value="2"/>
</dbReference>
<dbReference type="EMBL" id="CAJNOW010000165">
    <property type="protein sequence ID" value="CAF1258551.1"/>
    <property type="molecule type" value="Genomic_DNA"/>
</dbReference>
<evidence type="ECO:0000256" key="1">
    <source>
        <dbReference type="ARBA" id="ARBA00022737"/>
    </source>
</evidence>
<dbReference type="GO" id="GO:0061630">
    <property type="term" value="F:ubiquitin protein ligase activity"/>
    <property type="evidence" value="ECO:0007669"/>
    <property type="project" value="TreeGrafter"/>
</dbReference>
<protein>
    <submittedName>
        <fullName evidence="3">Uncharacterized protein</fullName>
    </submittedName>
</protein>
<dbReference type="AlphaFoldDB" id="A0A815AEX4"/>
<keyword evidence="1" id="KW-0677">Repeat</keyword>
<comment type="caution">
    <text evidence="3">The sequence shown here is derived from an EMBL/GenBank/DDBJ whole genome shotgun (WGS) entry which is preliminary data.</text>
</comment>
<gene>
    <name evidence="4" type="ORF">CJN711_LOCUS35901</name>
    <name evidence="3" type="ORF">KQP761_LOCUS2667</name>
</gene>
<evidence type="ECO:0000313" key="3">
    <source>
        <dbReference type="EMBL" id="CAF1258551.1"/>
    </source>
</evidence>
<dbReference type="SUPFAM" id="SSF101898">
    <property type="entry name" value="NHL repeat"/>
    <property type="match status" value="1"/>
</dbReference>
<sequence>MKPKAATSKSFDRSKLLLFKFLAHQIHPFAYGVNTFLQPALDDCRVLLQNNPPDTFKMLLSLTQTFIRFAPESELIYDDIQQFASKLKDAIDECFIWLDTDSIEQSSQVIESARQNLLTIIQQENKGNTLYTHMYKNMSTDLTNLQKMNSLPTELQSLSFNNSCDTTASLEMINNKGNGNSDLHEFEALIAKRMMAHSFLPVSNIPSIHNEKPSTFPLPTQNTVASSMGSSVTTKLMNQMKNLTVASKTPDPISAPVNHSSLRPMSTASFLSEYEIKDALVSSSKTQTGTIAAFPPCHTPDSILFNDDAQTINHDEDYDMERGQQYYLDPIFRDPNVVGHEWHQIKQSLSIVIEQSHMNNTTAAHHQHVTDEYIRQFGYQQTRPILRGDLCMTYGTPQTGPQANCLPIGIALSHDESTLLSCDVHRSAQNVRLFDVETGQLKHTITRNQQMKFHRPSAVMSDARNNILIVERDYIYVTEPDGRLIQTIGHHSIKQLYGIALFHDRYLLTIDSKSTDANTAENSRLLLFDPNNGRLVFEQPIIMNREPEEKLRERYVKHVVGNILPETTSKPRFVAVHNDNIYIADLGRSLIYGTSIRNRFQYDCITVFGGHGRGNGEMIDPSGLFVDSNGNIISADSKNDRIQVYKSDGEYQTTLKLNERIKRPSGICTNRSGTKFYVSCYLAGCLRAFNISY</sequence>
<proteinExistence type="predicted"/>
<name>A0A815AEX4_9BILA</name>
<dbReference type="Proteomes" id="UP000663855">
    <property type="component" value="Unassembled WGS sequence"/>
</dbReference>
<dbReference type="PROSITE" id="PS51125">
    <property type="entry name" value="NHL"/>
    <property type="match status" value="1"/>
</dbReference>
<dbReference type="OrthoDB" id="342730at2759"/>
<dbReference type="InterPro" id="IPR001258">
    <property type="entry name" value="NHL_repeat"/>
</dbReference>
<accession>A0A815AEX4</accession>
<dbReference type="EMBL" id="CAJNOV010017311">
    <property type="protein sequence ID" value="CAF1606041.1"/>
    <property type="molecule type" value="Genomic_DNA"/>
</dbReference>
<dbReference type="GO" id="GO:0000209">
    <property type="term" value="P:protein polyubiquitination"/>
    <property type="evidence" value="ECO:0007669"/>
    <property type="project" value="TreeGrafter"/>
</dbReference>
<evidence type="ECO:0000313" key="4">
    <source>
        <dbReference type="EMBL" id="CAF1606041.1"/>
    </source>
</evidence>